<gene>
    <name evidence="1" type="ORF">San01_04480</name>
</gene>
<protein>
    <submittedName>
        <fullName evidence="1">Uncharacterized protein</fullName>
    </submittedName>
</protein>
<accession>A0A5J4L7Y0</accession>
<organism evidence="1 2">
    <name type="scientific">Streptomyces angustmyceticus</name>
    <dbReference type="NCBI Taxonomy" id="285578"/>
    <lineage>
        <taxon>Bacteria</taxon>
        <taxon>Bacillati</taxon>
        <taxon>Actinomycetota</taxon>
        <taxon>Actinomycetes</taxon>
        <taxon>Kitasatosporales</taxon>
        <taxon>Streptomycetaceae</taxon>
        <taxon>Streptomyces</taxon>
    </lineage>
</organism>
<keyword evidence="2" id="KW-1185">Reference proteome</keyword>
<evidence type="ECO:0000313" key="2">
    <source>
        <dbReference type="Proteomes" id="UP000325598"/>
    </source>
</evidence>
<dbReference type="EMBL" id="BLAG01000004">
    <property type="protein sequence ID" value="GES27961.1"/>
    <property type="molecule type" value="Genomic_DNA"/>
</dbReference>
<dbReference type="Pfam" id="PF19979">
    <property type="entry name" value="DUF6415"/>
    <property type="match status" value="1"/>
</dbReference>
<sequence>MQPVPQVSPPASPDAEPIDTATIRETVRLALLLGAGPLDRDAMAGLHEALRGHVALLLPGARTAADQLWRGSGAWYERAARLDCITRQLEQPLAGDPFAAMVKVQLLARDCDWLLDQQTGLPGGTR</sequence>
<dbReference type="AlphaFoldDB" id="A0A5J4L7Y0"/>
<name>A0A5J4L7Y0_9ACTN</name>
<reference evidence="1 2" key="1">
    <citation type="submission" date="2019-10" db="EMBL/GenBank/DDBJ databases">
        <title>Whole genome shotgun sequence of Streptomyces angustmyceticus NBRC 3934.</title>
        <authorList>
            <person name="Hosoyama A."/>
            <person name="Ichikawa N."/>
            <person name="Kimura A."/>
            <person name="Kitahashi Y."/>
            <person name="Komaki H."/>
            <person name="Uohara A."/>
        </authorList>
    </citation>
    <scope>NUCLEOTIDE SEQUENCE [LARGE SCALE GENOMIC DNA]</scope>
    <source>
        <strain evidence="1 2">NBRC 3934</strain>
    </source>
</reference>
<proteinExistence type="predicted"/>
<evidence type="ECO:0000313" key="1">
    <source>
        <dbReference type="EMBL" id="GES27961.1"/>
    </source>
</evidence>
<dbReference type="Proteomes" id="UP000325598">
    <property type="component" value="Unassembled WGS sequence"/>
</dbReference>
<comment type="caution">
    <text evidence="1">The sequence shown here is derived from an EMBL/GenBank/DDBJ whole genome shotgun (WGS) entry which is preliminary data.</text>
</comment>
<dbReference type="InterPro" id="IPR046300">
    <property type="entry name" value="DUF6415"/>
</dbReference>